<sequence length="261" mass="28591">MYDEYCCHGVTRVILYLSKFHVDLDPPHARLVRLQPAVSARPIFEAPGRGQPVGRVAHLDGDASHLHRVILVIVELDVRERQCRVERSQRLRGGDALRLNVDLVQVQPTARAGPAVVSVGGVAGARVGGHRDRGAQRDWCGAAPELHVEVAVATLAFGVSFRAHGEGEAALDFGHVGRHREGGRRGGERDGDEELHVVFLGLRLRRRDGVDSASTETLRNATRRRPKFRSLTVAWAAWAALWSTAPRRVPAGAHPCPRSLD</sequence>
<keyword evidence="2" id="KW-1185">Reference proteome</keyword>
<comment type="caution">
    <text evidence="1">The sequence shown here is derived from an EMBL/GenBank/DDBJ whole genome shotgun (WGS) entry which is preliminary data.</text>
</comment>
<evidence type="ECO:0000313" key="2">
    <source>
        <dbReference type="Proteomes" id="UP000789595"/>
    </source>
</evidence>
<protein>
    <submittedName>
        <fullName evidence="1">Uncharacterized protein</fullName>
    </submittedName>
</protein>
<dbReference type="AlphaFoldDB" id="A0A8J2SK25"/>
<dbReference type="Proteomes" id="UP000789595">
    <property type="component" value="Unassembled WGS sequence"/>
</dbReference>
<proteinExistence type="predicted"/>
<gene>
    <name evidence="1" type="ORF">PECAL_3P19600</name>
</gene>
<reference evidence="1" key="1">
    <citation type="submission" date="2021-11" db="EMBL/GenBank/DDBJ databases">
        <authorList>
            <consortium name="Genoscope - CEA"/>
            <person name="William W."/>
        </authorList>
    </citation>
    <scope>NUCLEOTIDE SEQUENCE</scope>
</reference>
<dbReference type="EMBL" id="CAKKNE010000003">
    <property type="protein sequence ID" value="CAH0371988.1"/>
    <property type="molecule type" value="Genomic_DNA"/>
</dbReference>
<name>A0A8J2SK25_9STRA</name>
<accession>A0A8J2SK25</accession>
<organism evidence="1 2">
    <name type="scientific">Pelagomonas calceolata</name>
    <dbReference type="NCBI Taxonomy" id="35677"/>
    <lineage>
        <taxon>Eukaryota</taxon>
        <taxon>Sar</taxon>
        <taxon>Stramenopiles</taxon>
        <taxon>Ochrophyta</taxon>
        <taxon>Pelagophyceae</taxon>
        <taxon>Pelagomonadales</taxon>
        <taxon>Pelagomonadaceae</taxon>
        <taxon>Pelagomonas</taxon>
    </lineage>
</organism>
<evidence type="ECO:0000313" key="1">
    <source>
        <dbReference type="EMBL" id="CAH0371988.1"/>
    </source>
</evidence>